<dbReference type="Pfam" id="PF26102">
    <property type="entry name" value="Ig_SPL7"/>
    <property type="match status" value="1"/>
</dbReference>
<dbReference type="InterPro" id="IPR036893">
    <property type="entry name" value="SBP_sf"/>
</dbReference>
<feature type="domain" description="SBP-type" evidence="13">
    <location>
        <begin position="143"/>
        <end position="220"/>
    </location>
</feature>
<keyword evidence="15" id="KW-1185">Reference proteome</keyword>
<dbReference type="PANTHER" id="PTHR31251:SF86">
    <property type="entry name" value="SQUAMOSA PROMOTER-BINDING-LIKE PROTEIN 1"/>
    <property type="match status" value="1"/>
</dbReference>
<comment type="subcellular location">
    <subcellularLocation>
        <location evidence="1">Nucleus</location>
    </subcellularLocation>
</comment>
<dbReference type="Gene3D" id="4.10.1100.10">
    <property type="entry name" value="Transcription factor, SBP-box domain"/>
    <property type="match status" value="1"/>
</dbReference>
<feature type="region of interest" description="Disordered" evidence="11">
    <location>
        <begin position="390"/>
        <end position="420"/>
    </location>
</feature>
<evidence type="ECO:0000256" key="1">
    <source>
        <dbReference type="ARBA" id="ARBA00004123"/>
    </source>
</evidence>
<dbReference type="PANTHER" id="PTHR31251">
    <property type="entry name" value="SQUAMOSA PROMOTER-BINDING-LIKE PROTEIN 4"/>
    <property type="match status" value="1"/>
</dbReference>
<dbReference type="FunFam" id="4.10.1100.10:FF:000001">
    <property type="entry name" value="Squamosa promoter-binding-like protein 14"/>
    <property type="match status" value="1"/>
</dbReference>
<keyword evidence="8" id="KW-0539">Nucleus</keyword>
<comment type="function">
    <text evidence="9">Probable transcriptional factor. Binds to the promoter of the SQUAMOSA gene.</text>
</comment>
<evidence type="ECO:0000313" key="14">
    <source>
        <dbReference type="EMBL" id="CAA0841953.1"/>
    </source>
</evidence>
<dbReference type="Pfam" id="PF03110">
    <property type="entry name" value="SBP"/>
    <property type="match status" value="1"/>
</dbReference>
<dbReference type="OrthoDB" id="514967at2759"/>
<evidence type="ECO:0000256" key="11">
    <source>
        <dbReference type="SAM" id="MobiDB-lite"/>
    </source>
</evidence>
<sequence>METTIKLHNFYGPVVSDLGKKSLEWDLNEWRWDGDLFLAAPLNPLPSDCKSSQLFPVGSATEAAASSCFLPGPEELMPGLDRENRDSEKKRRVFEIENDEAGGSLNLKLGAQVYPEGDLLDDDVRLQGKSGKKTKVAGPQSGRAVCQVEDCKADLSNAKDYHRRHKVCDLHSKATSALVGNVMQRFCQQCSRFHVLLEFDEGKRSCRRRLAGHNKRRRKTHPENVVNAVNNNDERGSNYLLISLLRILSNIHSNSSDQSTNQDLLSHLLSNLANLAGATNGSNIAGVPVSQGLQNKDLTRPVVSIPASDLKQKGVPNDASVSQLASCLPTNASNSTKEYTTTEGRTKLNNIDLNDAYDGSQDCMEEGTNVNAPENLASMPCNGPLWLYKDSQQSSPPQISRNSGSTFSQSPSTSSGETQSRTDRIVFKLFGKDPSDFPLVLRKQILDWLSNSPTDIESYIRPGCIILTIYLRMEKSSWDELYCDLASSLRRLLDSSTDSFWKSGWIYTRVQHHVTFLYNGQPVLDTPLPVIHHRNCHISSIKPIAVTVSDTVTFSVKGFNLSRSTLRLLCTLEGNYLVQENFADTTRGADFLEEHDGMQSFNFSCVLPDIVGRGFIEVEDHGLSSSFFPFIVAEKTICSEICSLETIFDCDDTEELEDRNQALEFIHEMGWLLHRNRLKHRLSGQSIVGIDQKLFSFERFRWLAEFSVDHDWCEVVRKLLNILFDGTVDLGREDSNIEKLLEIGLLHRAVRRKCSSMVEFLLSYLPSGVTDKTGPLQYLFRPDATGPGGLTPLHIAACLDSCQSVVDALTEDPGHVGIKAWKTTRDSSGLTPHDYARLRGHYSYNNLVDWKVNNKSESGHVVVNIFDVASITTQKTEKGSKFGVAFECEKKMPITGHDKVCGSCRAKRLLLSQEKCSIASSQSSFRLYRPAMVSMVAIAAVCVCTALLFKSSPHVLFMMCPFQWELLKFGPE</sequence>
<evidence type="ECO:0000256" key="3">
    <source>
        <dbReference type="ARBA" id="ARBA00022771"/>
    </source>
</evidence>
<reference evidence="14" key="1">
    <citation type="submission" date="2019-12" db="EMBL/GenBank/DDBJ databases">
        <authorList>
            <person name="Scholes J."/>
        </authorList>
    </citation>
    <scope>NUCLEOTIDE SEQUENCE</scope>
</reference>
<dbReference type="PROSITE" id="PS51141">
    <property type="entry name" value="ZF_SBP"/>
    <property type="match status" value="1"/>
</dbReference>
<dbReference type="AlphaFoldDB" id="A0A9N7NZR4"/>
<evidence type="ECO:0000313" key="15">
    <source>
        <dbReference type="Proteomes" id="UP001153555"/>
    </source>
</evidence>
<evidence type="ECO:0000256" key="8">
    <source>
        <dbReference type="ARBA" id="ARBA00023242"/>
    </source>
</evidence>
<keyword evidence="6" id="KW-0238">DNA-binding</keyword>
<protein>
    <submittedName>
        <fullName evidence="14">Squamosa promoter-binding-like protein 12</fullName>
    </submittedName>
</protein>
<evidence type="ECO:0000256" key="4">
    <source>
        <dbReference type="ARBA" id="ARBA00022833"/>
    </source>
</evidence>
<evidence type="ECO:0000256" key="5">
    <source>
        <dbReference type="ARBA" id="ARBA00023015"/>
    </source>
</evidence>
<evidence type="ECO:0000256" key="12">
    <source>
        <dbReference type="SAM" id="Phobius"/>
    </source>
</evidence>
<keyword evidence="3 10" id="KW-0863">Zinc-finger</keyword>
<dbReference type="GO" id="GO:0005634">
    <property type="term" value="C:nucleus"/>
    <property type="evidence" value="ECO:0007669"/>
    <property type="project" value="UniProtKB-SubCell"/>
</dbReference>
<accession>A0A9N7NZR4</accession>
<evidence type="ECO:0000256" key="9">
    <source>
        <dbReference type="ARBA" id="ARBA00056472"/>
    </source>
</evidence>
<dbReference type="EMBL" id="CACSLK010034598">
    <property type="protein sequence ID" value="CAA0841953.1"/>
    <property type="molecule type" value="Genomic_DNA"/>
</dbReference>
<dbReference type="GO" id="GO:0008270">
    <property type="term" value="F:zinc ion binding"/>
    <property type="evidence" value="ECO:0007669"/>
    <property type="project" value="UniProtKB-KW"/>
</dbReference>
<organism evidence="14 15">
    <name type="scientific">Striga hermonthica</name>
    <name type="common">Purple witchweed</name>
    <name type="synonym">Buchnera hermonthica</name>
    <dbReference type="NCBI Taxonomy" id="68872"/>
    <lineage>
        <taxon>Eukaryota</taxon>
        <taxon>Viridiplantae</taxon>
        <taxon>Streptophyta</taxon>
        <taxon>Embryophyta</taxon>
        <taxon>Tracheophyta</taxon>
        <taxon>Spermatophyta</taxon>
        <taxon>Magnoliopsida</taxon>
        <taxon>eudicotyledons</taxon>
        <taxon>Gunneridae</taxon>
        <taxon>Pentapetalae</taxon>
        <taxon>asterids</taxon>
        <taxon>lamiids</taxon>
        <taxon>Lamiales</taxon>
        <taxon>Orobanchaceae</taxon>
        <taxon>Buchnereae</taxon>
        <taxon>Striga</taxon>
    </lineage>
</organism>
<evidence type="ECO:0000259" key="13">
    <source>
        <dbReference type="PROSITE" id="PS51141"/>
    </source>
</evidence>
<evidence type="ECO:0000256" key="2">
    <source>
        <dbReference type="ARBA" id="ARBA00022723"/>
    </source>
</evidence>
<dbReference type="SUPFAM" id="SSF103612">
    <property type="entry name" value="SBT domain"/>
    <property type="match status" value="1"/>
</dbReference>
<feature type="compositionally biased region" description="Low complexity" evidence="11">
    <location>
        <begin position="403"/>
        <end position="419"/>
    </location>
</feature>
<dbReference type="InterPro" id="IPR044817">
    <property type="entry name" value="SBP-like"/>
</dbReference>
<keyword evidence="2" id="KW-0479">Metal-binding</keyword>
<keyword evidence="12" id="KW-0812">Transmembrane</keyword>
<dbReference type="Gene3D" id="1.25.40.20">
    <property type="entry name" value="Ankyrin repeat-containing domain"/>
    <property type="match status" value="1"/>
</dbReference>
<keyword evidence="12" id="KW-0472">Membrane</keyword>
<name>A0A9N7NZR4_STRHE</name>
<evidence type="ECO:0000256" key="7">
    <source>
        <dbReference type="ARBA" id="ARBA00023163"/>
    </source>
</evidence>
<dbReference type="InterPro" id="IPR004333">
    <property type="entry name" value="SBP_dom"/>
</dbReference>
<dbReference type="InterPro" id="IPR036770">
    <property type="entry name" value="Ankyrin_rpt-contain_sf"/>
</dbReference>
<feature type="transmembrane region" description="Helical" evidence="12">
    <location>
        <begin position="927"/>
        <end position="949"/>
    </location>
</feature>
<dbReference type="SUPFAM" id="SSF48403">
    <property type="entry name" value="Ankyrin repeat"/>
    <property type="match status" value="1"/>
</dbReference>
<gene>
    <name evidence="14" type="ORF">SHERM_07827</name>
</gene>
<keyword evidence="12" id="KW-1133">Transmembrane helix</keyword>
<dbReference type="Proteomes" id="UP001153555">
    <property type="component" value="Unassembled WGS sequence"/>
</dbReference>
<dbReference type="GO" id="GO:0003677">
    <property type="term" value="F:DNA binding"/>
    <property type="evidence" value="ECO:0007669"/>
    <property type="project" value="UniProtKB-KW"/>
</dbReference>
<evidence type="ECO:0000256" key="10">
    <source>
        <dbReference type="PROSITE-ProRule" id="PRU00470"/>
    </source>
</evidence>
<keyword evidence="4" id="KW-0862">Zinc</keyword>
<proteinExistence type="predicted"/>
<comment type="caution">
    <text evidence="14">The sequence shown here is derived from an EMBL/GenBank/DDBJ whole genome shotgun (WGS) entry which is preliminary data.</text>
</comment>
<evidence type="ECO:0000256" key="6">
    <source>
        <dbReference type="ARBA" id="ARBA00023125"/>
    </source>
</evidence>
<feature type="compositionally biased region" description="Polar residues" evidence="11">
    <location>
        <begin position="390"/>
        <end position="402"/>
    </location>
</feature>
<keyword evidence="7" id="KW-0804">Transcription</keyword>
<keyword evidence="5" id="KW-0805">Transcription regulation</keyword>